<reference evidence="2 3" key="1">
    <citation type="submission" date="2015-07" db="EMBL/GenBank/DDBJ databases">
        <authorList>
            <consortium name="Pathogen Informatics"/>
        </authorList>
    </citation>
    <scope>NUCLEOTIDE SEQUENCE [LARGE SCALE GENOMIC DNA]</scope>
    <source>
        <strain evidence="2 3">A51</strain>
    </source>
</reference>
<evidence type="ECO:0000256" key="1">
    <source>
        <dbReference type="SAM" id="MobiDB-lite"/>
    </source>
</evidence>
<evidence type="ECO:0000313" key="3">
    <source>
        <dbReference type="Proteomes" id="UP000044806"/>
    </source>
</evidence>
<dbReference type="AlphaFoldDB" id="A0A656A9Y1"/>
<accession>A0A656A9Y1</accession>
<protein>
    <submittedName>
        <fullName evidence="2">Uncharacterized protein</fullName>
    </submittedName>
</protein>
<gene>
    <name evidence="2" type="ORF">ERS013165_02686</name>
</gene>
<dbReference type="Proteomes" id="UP000044806">
    <property type="component" value="Unassembled WGS sequence"/>
</dbReference>
<evidence type="ECO:0000313" key="2">
    <source>
        <dbReference type="EMBL" id="CSA88724.1"/>
    </source>
</evidence>
<dbReference type="EMBL" id="CWOW01000014">
    <property type="protein sequence ID" value="CSA88724.1"/>
    <property type="molecule type" value="Genomic_DNA"/>
</dbReference>
<proteinExistence type="predicted"/>
<sequence>MLESPLISKLQRSRYRLSLPAFRSALSLRDLGPSWHGLERHPSRLAKSIQYRCSCTPRFCNLQQEHPPLPALGSTVPNLGRPSR</sequence>
<name>A0A656A9Y1_VIBCL</name>
<organism evidence="2 3">
    <name type="scientific">Vibrio cholerae</name>
    <dbReference type="NCBI Taxonomy" id="666"/>
    <lineage>
        <taxon>Bacteria</taxon>
        <taxon>Pseudomonadati</taxon>
        <taxon>Pseudomonadota</taxon>
        <taxon>Gammaproteobacteria</taxon>
        <taxon>Vibrionales</taxon>
        <taxon>Vibrionaceae</taxon>
        <taxon>Vibrio</taxon>
    </lineage>
</organism>
<feature type="region of interest" description="Disordered" evidence="1">
    <location>
        <begin position="65"/>
        <end position="84"/>
    </location>
</feature>